<dbReference type="GO" id="GO:1902975">
    <property type="term" value="P:mitotic DNA replication initiation"/>
    <property type="evidence" value="ECO:0007669"/>
    <property type="project" value="InterPro"/>
</dbReference>
<evidence type="ECO:0000256" key="5">
    <source>
        <dbReference type="ARBA" id="ARBA00022705"/>
    </source>
</evidence>
<evidence type="ECO:0000313" key="19">
    <source>
        <dbReference type="Proteomes" id="UP001152885"/>
    </source>
</evidence>
<feature type="region of interest" description="Disordered" evidence="13">
    <location>
        <begin position="66"/>
        <end position="112"/>
    </location>
</feature>
<keyword evidence="5 12" id="KW-0235">DNA replication</keyword>
<reference evidence="18" key="1">
    <citation type="submission" date="2022-12" db="EMBL/GenBank/DDBJ databases">
        <authorList>
            <person name="Brejova B."/>
        </authorList>
    </citation>
    <scope>NUCLEOTIDE SEQUENCE</scope>
</reference>
<evidence type="ECO:0000256" key="13">
    <source>
        <dbReference type="SAM" id="MobiDB-lite"/>
    </source>
</evidence>
<dbReference type="InterPro" id="IPR006133">
    <property type="entry name" value="DNA-dir_DNA_pol_B_exonuc"/>
</dbReference>
<dbReference type="Gene3D" id="1.10.3200.20">
    <property type="entry name" value="DNA Polymerase alpha, zinc finger"/>
    <property type="match status" value="1"/>
</dbReference>
<evidence type="ECO:0000256" key="11">
    <source>
        <dbReference type="ARBA" id="ARBA00023242"/>
    </source>
</evidence>
<dbReference type="Gene3D" id="3.30.70.2820">
    <property type="match status" value="1"/>
</dbReference>
<feature type="domain" description="DNA-directed DNA polymerase family B exonuclease" evidence="15">
    <location>
        <begin position="463"/>
        <end position="709"/>
    </location>
</feature>
<evidence type="ECO:0000256" key="1">
    <source>
        <dbReference type="ARBA" id="ARBA00004123"/>
    </source>
</evidence>
<evidence type="ECO:0000259" key="16">
    <source>
        <dbReference type="Pfam" id="PF08996"/>
    </source>
</evidence>
<dbReference type="Gene3D" id="2.40.50.730">
    <property type="match status" value="1"/>
</dbReference>
<dbReference type="SUPFAM" id="SSF53098">
    <property type="entry name" value="Ribonuclease H-like"/>
    <property type="match status" value="1"/>
</dbReference>
<sequence>MSRSAKLKQLSKLKRARQQGGRIIDSDSDDGNNNNGFNEIYDEIDEETYRAQKRDQLMNDDFIVDDNGEGYVDNGADEWDNASRPKYYSDEDEDEEITTFNKRRKGKNQNQKPIKITKTSQINNFFRPGRGLNKIEKKIEQNIDDILDDFEDNAPKRSIPRAFATNKSKDNSNTTKSKSKFNFLSIPKKSTPKLNTFNASSDYTMDFDDSDTIQQQPSSPIKLFSDDNQKENIDPVVSSPIKSKKQKTPEEDDDVVLQKIEPINNDEEDSEDDIIISKRPRATAAKKNGNNKTITSIKADQSISAAPTYKSFQKETEKLSVESVTDESNTFKFFWLDYADVENSLLLFGKILTKDGNLASGMVQVNGLCREFYFLPRKYRVVDGEEDQSEEITPNDVLDEISPIFTNNYNLDQIKARAETKKYAFELAHIPKEAEYLKVLVPFNNKTNTQMLPADTEGETFRHIFGTNTNLFEAFVTQRNIMGPCWLEVKGGDFDKITNTAHCQIEVSLDKPEQIKVIEDDIPSLPNLTVTSISVQTVMNTHDKQEVVSVSLATYHNLSQDAPIPETLKPDDILTLVRPVNTVSFPPGLQQQANKEGFNLRTCPNEKSLLGALAAKIKTIDPDVFIGHKMENISLDVLVHRMYELNIPTWSALGRRNRKRWPSMINKGSSSYNNSLLIREVFQGRLLCDIANELGQSLTMKCQSWELPEMLDVVCHKKHNAMEINYKNGQYAEDATLFLMALKENEFNTKIAAEIAFAIQILSLSKQLTNIAGNAWSHTLGGTRAGRNEYILLHEFKRNGYIVPDKEDRNHRNTSYQQQAKLENTEEDSTTQTSNKKPKYQGGLVFEPEKGLHKNYVLVMDFNSLYPSIIQEFNICFTTVDRDRFNVSHDEDKDMPIIPEKDSYPGVLPRLLNTLVSRRREVKKLLKDPKNTPYQKAQYDIKQQALKLTANSMYGCLGYVQSRFYAKPLAMLVTNKGREILMDTRQLAESSNLRVVYGDTDSVMIDTGADNFKDAIKIGDQFKIQVNERYRLLEIDIDNVFKRLLLHAKKKYAAMNASVDKSGNETSTLEVKGLDMRRREYCQLSKDISTFVLTKILSDLDPEQALIEIYEYLEEMKNKINSNEISVDKYKINTKLSKDPKSYPNGRTMPQVQVAFRLRAAGKVIKSGSVITYVITAPIDDQDQSHYAERARAIQDLLSKKSDLKPDHSYYLEKQIFAPVERLLERIEGIDMMRVANALGIDTRKYVLRVKNAMDNGEIVPMESNITDSERFRQSSYLVLKCRCNHSFRFGGILASNDYKVTFHGITCLKCDYTFPLLKLASQLENSIRKHISLYYAGWLICDDASCGVKTRQISVYGRRCIGLSGKTMDCKGVMRYNYTDRALYNQLSYFHSIFDIEKTKKRLLRPIHDALEDAKDLPKLAQGQIDALTEQNKDLFASCQEVIDKYLAECGRRYVNMGSIFEFMN</sequence>
<dbReference type="CDD" id="cd05776">
    <property type="entry name" value="DNA_polB_alpha_exo"/>
    <property type="match status" value="1"/>
</dbReference>
<dbReference type="PRINTS" id="PR00106">
    <property type="entry name" value="DNAPOLB"/>
</dbReference>
<gene>
    <name evidence="18" type="ORF">CANVERA_P3383</name>
</gene>
<dbReference type="GO" id="GO:0003697">
    <property type="term" value="F:single-stranded DNA binding"/>
    <property type="evidence" value="ECO:0007669"/>
    <property type="project" value="TreeGrafter"/>
</dbReference>
<feature type="region of interest" description="Disordered" evidence="13">
    <location>
        <begin position="207"/>
        <end position="253"/>
    </location>
</feature>
<dbReference type="GO" id="GO:0008270">
    <property type="term" value="F:zinc ion binding"/>
    <property type="evidence" value="ECO:0007669"/>
    <property type="project" value="UniProtKB-KW"/>
</dbReference>
<keyword evidence="11" id="KW-0539">Nucleus</keyword>
<evidence type="ECO:0000259" key="15">
    <source>
        <dbReference type="Pfam" id="PF03104"/>
    </source>
</evidence>
<feature type="region of interest" description="Disordered" evidence="13">
    <location>
        <begin position="1"/>
        <end position="40"/>
    </location>
</feature>
<evidence type="ECO:0000256" key="6">
    <source>
        <dbReference type="ARBA" id="ARBA00022723"/>
    </source>
</evidence>
<dbReference type="InterPro" id="IPR036397">
    <property type="entry name" value="RNaseH_sf"/>
</dbReference>
<feature type="domain" description="DNA-directed DNA polymerase family B multifunctional" evidence="14">
    <location>
        <begin position="775"/>
        <end position="1227"/>
    </location>
</feature>
<dbReference type="PANTHER" id="PTHR45861">
    <property type="entry name" value="DNA POLYMERASE ALPHA CATALYTIC SUBUNIT"/>
    <property type="match status" value="1"/>
</dbReference>
<evidence type="ECO:0000256" key="9">
    <source>
        <dbReference type="ARBA" id="ARBA00022932"/>
    </source>
</evidence>
<dbReference type="GO" id="GO:0005658">
    <property type="term" value="C:alpha DNA polymerase:primase complex"/>
    <property type="evidence" value="ECO:0007669"/>
    <property type="project" value="UniProtKB-ARBA"/>
</dbReference>
<evidence type="ECO:0000259" key="17">
    <source>
        <dbReference type="Pfam" id="PF12254"/>
    </source>
</evidence>
<dbReference type="GO" id="GO:0000166">
    <property type="term" value="F:nucleotide binding"/>
    <property type="evidence" value="ECO:0007669"/>
    <property type="project" value="InterPro"/>
</dbReference>
<dbReference type="Pfam" id="PF08996">
    <property type="entry name" value="zf-DNA_Pol"/>
    <property type="match status" value="1"/>
</dbReference>
<dbReference type="InterPro" id="IPR042087">
    <property type="entry name" value="DNA_pol_B_thumb"/>
</dbReference>
<dbReference type="InterPro" id="IPR024647">
    <property type="entry name" value="DNA_pol_a_cat_su_N"/>
</dbReference>
<feature type="compositionally biased region" description="Basic residues" evidence="13">
    <location>
        <begin position="1"/>
        <end position="17"/>
    </location>
</feature>
<feature type="domain" description="DNA polymerase alpha catalytic subunit N-terminal" evidence="17">
    <location>
        <begin position="10"/>
        <end position="80"/>
    </location>
</feature>
<dbReference type="Pfam" id="PF12254">
    <property type="entry name" value="DNA_pol_alpha_N"/>
    <property type="match status" value="1"/>
</dbReference>
<dbReference type="Gene3D" id="1.10.132.60">
    <property type="entry name" value="DNA polymerase family B, C-terminal domain"/>
    <property type="match status" value="1"/>
</dbReference>
<dbReference type="CDD" id="cd05532">
    <property type="entry name" value="POLBc_alpha"/>
    <property type="match status" value="1"/>
</dbReference>
<keyword evidence="3 12" id="KW-0808">Transferase</keyword>
<dbReference type="PANTHER" id="PTHR45861:SF1">
    <property type="entry name" value="DNA POLYMERASE ALPHA CATALYTIC SUBUNIT"/>
    <property type="match status" value="1"/>
</dbReference>
<evidence type="ECO:0000256" key="10">
    <source>
        <dbReference type="ARBA" id="ARBA00023125"/>
    </source>
</evidence>
<dbReference type="InterPro" id="IPR015088">
    <property type="entry name" value="Znf_DNA-dir_DNA_pol_B_alpha"/>
</dbReference>
<accession>A0A9W4TZZ6</accession>
<keyword evidence="4 12" id="KW-0548">Nucleotidyltransferase</keyword>
<feature type="compositionally biased region" description="Polar residues" evidence="13">
    <location>
        <begin position="813"/>
        <end position="822"/>
    </location>
</feature>
<keyword evidence="7" id="KW-0863">Zinc-finger</keyword>
<comment type="catalytic activity">
    <reaction evidence="12">
        <text>DNA(n) + a 2'-deoxyribonucleoside 5'-triphosphate = DNA(n+1) + diphosphate</text>
        <dbReference type="Rhea" id="RHEA:22508"/>
        <dbReference type="Rhea" id="RHEA-COMP:17339"/>
        <dbReference type="Rhea" id="RHEA-COMP:17340"/>
        <dbReference type="ChEBI" id="CHEBI:33019"/>
        <dbReference type="ChEBI" id="CHEBI:61560"/>
        <dbReference type="ChEBI" id="CHEBI:173112"/>
        <dbReference type="EC" id="2.7.7.7"/>
    </reaction>
</comment>
<dbReference type="NCBIfam" id="TIGR00592">
    <property type="entry name" value="pol2"/>
    <property type="match status" value="1"/>
</dbReference>
<dbReference type="SMART" id="SM00486">
    <property type="entry name" value="POLBc"/>
    <property type="match status" value="1"/>
</dbReference>
<evidence type="ECO:0000256" key="8">
    <source>
        <dbReference type="ARBA" id="ARBA00022833"/>
    </source>
</evidence>
<dbReference type="InterPro" id="IPR006134">
    <property type="entry name" value="DNA-dir_DNA_pol_B_multi_dom"/>
</dbReference>
<dbReference type="InterPro" id="IPR043502">
    <property type="entry name" value="DNA/RNA_pol_sf"/>
</dbReference>
<dbReference type="PROSITE" id="PS00116">
    <property type="entry name" value="DNA_POLYMERASE_B"/>
    <property type="match status" value="1"/>
</dbReference>
<dbReference type="FunFam" id="3.30.420.10:FF:000036">
    <property type="entry name" value="DNA polymerase"/>
    <property type="match status" value="1"/>
</dbReference>
<keyword evidence="8" id="KW-0862">Zinc</keyword>
<dbReference type="InterPro" id="IPR038256">
    <property type="entry name" value="Pol_alpha_znc_sf"/>
</dbReference>
<dbReference type="GO" id="GO:0006273">
    <property type="term" value="P:lagging strand elongation"/>
    <property type="evidence" value="ECO:0007669"/>
    <property type="project" value="TreeGrafter"/>
</dbReference>
<evidence type="ECO:0000256" key="7">
    <source>
        <dbReference type="ARBA" id="ARBA00022771"/>
    </source>
</evidence>
<dbReference type="InterPro" id="IPR017964">
    <property type="entry name" value="DNA-dir_DNA_pol_B_CS"/>
</dbReference>
<protein>
    <recommendedName>
        <fullName evidence="12">DNA polymerase</fullName>
        <ecNumber evidence="12">2.7.7.7</ecNumber>
    </recommendedName>
</protein>
<feature type="compositionally biased region" description="Basic and acidic residues" evidence="13">
    <location>
        <begin position="224"/>
        <end position="233"/>
    </location>
</feature>
<dbReference type="Gene3D" id="3.90.1600.10">
    <property type="entry name" value="Palm domain of DNA polymerase"/>
    <property type="match status" value="2"/>
</dbReference>
<dbReference type="Gene3D" id="3.30.420.10">
    <property type="entry name" value="Ribonuclease H-like superfamily/Ribonuclease H"/>
    <property type="match status" value="1"/>
</dbReference>
<dbReference type="GO" id="GO:0006281">
    <property type="term" value="P:DNA repair"/>
    <property type="evidence" value="ECO:0007669"/>
    <property type="project" value="UniProtKB-ARBA"/>
</dbReference>
<keyword evidence="9 12" id="KW-0239">DNA-directed DNA polymerase</keyword>
<dbReference type="FunFam" id="1.10.132.60:FF:000004">
    <property type="entry name" value="DNA polymerase"/>
    <property type="match status" value="1"/>
</dbReference>
<keyword evidence="6" id="KW-0479">Metal-binding</keyword>
<dbReference type="Pfam" id="PF03104">
    <property type="entry name" value="DNA_pol_B_exo1"/>
    <property type="match status" value="1"/>
</dbReference>
<dbReference type="GO" id="GO:0006272">
    <property type="term" value="P:leading strand elongation"/>
    <property type="evidence" value="ECO:0007669"/>
    <property type="project" value="TreeGrafter"/>
</dbReference>
<evidence type="ECO:0000313" key="18">
    <source>
        <dbReference type="EMBL" id="CAI5758873.1"/>
    </source>
</evidence>
<feature type="region of interest" description="Disordered" evidence="13">
    <location>
        <begin position="803"/>
        <end position="842"/>
    </location>
</feature>
<keyword evidence="19" id="KW-1185">Reference proteome</keyword>
<dbReference type="InterPro" id="IPR012337">
    <property type="entry name" value="RNaseH-like_sf"/>
</dbReference>
<evidence type="ECO:0000259" key="14">
    <source>
        <dbReference type="Pfam" id="PF00136"/>
    </source>
</evidence>
<dbReference type="EC" id="2.7.7.7" evidence="12"/>
<proteinExistence type="inferred from homology"/>
<evidence type="ECO:0000256" key="2">
    <source>
        <dbReference type="ARBA" id="ARBA00005755"/>
    </source>
</evidence>
<dbReference type="FunFam" id="3.30.70.2820:FF:000001">
    <property type="entry name" value="DNA polymerase"/>
    <property type="match status" value="1"/>
</dbReference>
<dbReference type="OrthoDB" id="6755010at2759"/>
<evidence type="ECO:0000256" key="3">
    <source>
        <dbReference type="ARBA" id="ARBA00022679"/>
    </source>
</evidence>
<dbReference type="Proteomes" id="UP001152885">
    <property type="component" value="Unassembled WGS sequence"/>
</dbReference>
<dbReference type="InterPro" id="IPR006172">
    <property type="entry name" value="DNA-dir_DNA_pol_B"/>
</dbReference>
<comment type="caution">
    <text evidence="18">The sequence shown here is derived from an EMBL/GenBank/DDBJ whole genome shotgun (WGS) entry which is preliminary data.</text>
</comment>
<feature type="region of interest" description="Disordered" evidence="13">
    <location>
        <begin position="158"/>
        <end position="178"/>
    </location>
</feature>
<dbReference type="Pfam" id="PF00136">
    <property type="entry name" value="DNA_pol_B"/>
    <property type="match status" value="1"/>
</dbReference>
<comment type="similarity">
    <text evidence="2 12">Belongs to the DNA polymerase type-B family.</text>
</comment>
<comment type="subcellular location">
    <subcellularLocation>
        <location evidence="1">Nucleus</location>
    </subcellularLocation>
</comment>
<evidence type="ECO:0000256" key="4">
    <source>
        <dbReference type="ARBA" id="ARBA00022695"/>
    </source>
</evidence>
<dbReference type="GO" id="GO:0003688">
    <property type="term" value="F:DNA replication origin binding"/>
    <property type="evidence" value="ECO:0007669"/>
    <property type="project" value="TreeGrafter"/>
</dbReference>
<feature type="domain" description="Zinc finger DNA-directed DNA polymerase family B alpha" evidence="16">
    <location>
        <begin position="1264"/>
        <end position="1462"/>
    </location>
</feature>
<organism evidence="18 19">
    <name type="scientific">Candida verbasci</name>
    <dbReference type="NCBI Taxonomy" id="1227364"/>
    <lineage>
        <taxon>Eukaryota</taxon>
        <taxon>Fungi</taxon>
        <taxon>Dikarya</taxon>
        <taxon>Ascomycota</taxon>
        <taxon>Saccharomycotina</taxon>
        <taxon>Pichiomycetes</taxon>
        <taxon>Debaryomycetaceae</taxon>
        <taxon>Candida/Lodderomyces clade</taxon>
        <taxon>Candida</taxon>
    </lineage>
</organism>
<dbReference type="EMBL" id="CANTUO010000003">
    <property type="protein sequence ID" value="CAI5758873.1"/>
    <property type="molecule type" value="Genomic_DNA"/>
</dbReference>
<dbReference type="InterPro" id="IPR023211">
    <property type="entry name" value="DNA_pol_palm_dom_sf"/>
</dbReference>
<keyword evidence="10 12" id="KW-0238">DNA-binding</keyword>
<dbReference type="InterPro" id="IPR045846">
    <property type="entry name" value="POLBc_alpha"/>
</dbReference>
<dbReference type="SUPFAM" id="SSF56672">
    <property type="entry name" value="DNA/RNA polymerases"/>
    <property type="match status" value="1"/>
</dbReference>
<dbReference type="GO" id="GO:0003682">
    <property type="term" value="F:chromatin binding"/>
    <property type="evidence" value="ECO:0007669"/>
    <property type="project" value="TreeGrafter"/>
</dbReference>
<dbReference type="GO" id="GO:0003887">
    <property type="term" value="F:DNA-directed DNA polymerase activity"/>
    <property type="evidence" value="ECO:0007669"/>
    <property type="project" value="UniProtKB-KW"/>
</dbReference>
<name>A0A9W4TZZ6_9ASCO</name>
<evidence type="ECO:0000256" key="12">
    <source>
        <dbReference type="RuleBase" id="RU000442"/>
    </source>
</evidence>